<feature type="compositionally biased region" description="Low complexity" evidence="1">
    <location>
        <begin position="14"/>
        <end position="24"/>
    </location>
</feature>
<evidence type="ECO:0000313" key="2">
    <source>
        <dbReference type="EMBL" id="KAK5782248.1"/>
    </source>
</evidence>
<dbReference type="Pfam" id="PF08192">
    <property type="entry name" value="Peptidase_S64"/>
    <property type="match status" value="1"/>
</dbReference>
<evidence type="ECO:0008006" key="4">
    <source>
        <dbReference type="Google" id="ProtNLM"/>
    </source>
</evidence>
<name>A0AAN7WU94_9SACH</name>
<sequence>MSGKLFNFNKKSFKSGSKNISSTSDDNKGNKKENYNINDNKSIITKSIVSSNTLISDKSSSIFSRGKITYTSSKISSNVSGSIRQHEKQSISSVGGNTYNNLGKPLRVLNNSNKFSLGAVKEEGQIIDSKDPEVISQHVVDIVSSSNNCEKSNNLKNSTFSNQNNCKFNIKEASQVNSLTKSCYKDTASLPDAVNTMSSSLQRHLYNLEMNLVELVDDIHQNVISVSKAVIQAVEYFKDFSMIDKTLILHSPSIISTENCSSLRHITKVILHFLDNLLISEGFANSRSVLLKRYIQFLEILKIQINDYSMSMTKTLPYVKNFCIDLKYKLPNIDKIEKIIQQLLESDDSFISDQEGSFIAPVRRGLCSYGSILSIVFGVPNLKQEHYEMIKVLYSLFPDIHLYLIRDSIQSCAAKVGSNLSELFPKLRTSNEEKNCFQFSPPYMVTDSLFQPPISMSISTTGDSKMTGTLGGYLFPQIDNTNPKFSRFAGSAFAITSAHVVLSENQDYPYVTVPSKVLQKTYSKTLAAEAMRYPKDSTERLAFQKEAIKVNNDIKWQEENIFGQVVWGERSIVNQKLSDFAIIKVNPKYNVSNCLSSDLKFVKDPTLKFQNAYVKKKCMKLDAGLNVFKIGASSSYTSGQINGTKLVYWADGKLQTSEFVVASPLPLFATAGDSGAWILTKSEDYLGLSVVGMLHSYDGSQQQFGLFTPIIDILERLHDVTGVQWDIDS</sequence>
<proteinExistence type="predicted"/>
<dbReference type="EMBL" id="JAWIZZ010000006">
    <property type="protein sequence ID" value="KAK5782248.1"/>
    <property type="molecule type" value="Genomic_DNA"/>
</dbReference>
<accession>A0AAN7WU94</accession>
<comment type="caution">
    <text evidence="2">The sequence shown here is derived from an EMBL/GenBank/DDBJ whole genome shotgun (WGS) entry which is preliminary data.</text>
</comment>
<dbReference type="SUPFAM" id="SSF50494">
    <property type="entry name" value="Trypsin-like serine proteases"/>
    <property type="match status" value="1"/>
</dbReference>
<dbReference type="InterPro" id="IPR009003">
    <property type="entry name" value="Peptidase_S1_PA"/>
</dbReference>
<feature type="region of interest" description="Disordered" evidence="1">
    <location>
        <begin position="14"/>
        <end position="34"/>
    </location>
</feature>
<gene>
    <name evidence="2" type="ORF">RI543_000178</name>
</gene>
<reference evidence="3" key="1">
    <citation type="submission" date="2023-07" db="EMBL/GenBank/DDBJ databases">
        <title>A draft genome of Kazachstania heterogenica Y-27499.</title>
        <authorList>
            <person name="Donic C."/>
            <person name="Kralova J.S."/>
            <person name="Fidel L."/>
            <person name="Ben-Dor S."/>
            <person name="Jung S."/>
        </authorList>
    </citation>
    <scope>NUCLEOTIDE SEQUENCE [LARGE SCALE GENOMIC DNA]</scope>
    <source>
        <strain evidence="3">Y27499</strain>
    </source>
</reference>
<organism evidence="2 3">
    <name type="scientific">Arxiozyma heterogenica</name>
    <dbReference type="NCBI Taxonomy" id="278026"/>
    <lineage>
        <taxon>Eukaryota</taxon>
        <taxon>Fungi</taxon>
        <taxon>Dikarya</taxon>
        <taxon>Ascomycota</taxon>
        <taxon>Saccharomycotina</taxon>
        <taxon>Saccharomycetes</taxon>
        <taxon>Saccharomycetales</taxon>
        <taxon>Saccharomycetaceae</taxon>
        <taxon>Arxiozyma</taxon>
    </lineage>
</organism>
<evidence type="ECO:0000256" key="1">
    <source>
        <dbReference type="SAM" id="MobiDB-lite"/>
    </source>
</evidence>
<dbReference type="InterPro" id="IPR012985">
    <property type="entry name" value="Peptidase_S64_Ssy5"/>
</dbReference>
<feature type="compositionally biased region" description="Basic and acidic residues" evidence="1">
    <location>
        <begin position="25"/>
        <end position="34"/>
    </location>
</feature>
<evidence type="ECO:0000313" key="3">
    <source>
        <dbReference type="Proteomes" id="UP001306508"/>
    </source>
</evidence>
<keyword evidence="3" id="KW-1185">Reference proteome</keyword>
<dbReference type="Proteomes" id="UP001306508">
    <property type="component" value="Unassembled WGS sequence"/>
</dbReference>
<dbReference type="AlphaFoldDB" id="A0AAN7WU94"/>
<protein>
    <recommendedName>
        <fullName evidence="4">SPS-sensor serine protease component SSY5</fullName>
    </recommendedName>
</protein>